<evidence type="ECO:0000256" key="4">
    <source>
        <dbReference type="ARBA" id="ARBA00022989"/>
    </source>
</evidence>
<reference evidence="9" key="2">
    <citation type="submission" date="2025-08" db="UniProtKB">
        <authorList>
            <consortium name="RefSeq"/>
        </authorList>
    </citation>
    <scope>IDENTIFICATION</scope>
    <source>
        <strain evidence="9">J_2021</strain>
        <tissue evidence="9">Erythrocytes</tissue>
    </source>
</reference>
<protein>
    <recommendedName>
        <fullName evidence="7">Tetraspanin</fullName>
    </recommendedName>
</protein>
<evidence type="ECO:0000313" key="9">
    <source>
        <dbReference type="RefSeq" id="XP_018104898.1"/>
    </source>
</evidence>
<dbReference type="FunFam" id="1.10.1450.10:FF:000012">
    <property type="entry name" value="Tetraspanin"/>
    <property type="match status" value="1"/>
</dbReference>
<keyword evidence="6" id="KW-0325">Glycoprotein</keyword>
<proteinExistence type="inferred from homology"/>
<dbReference type="SUPFAM" id="SSF48652">
    <property type="entry name" value="Tetraspanin"/>
    <property type="match status" value="1"/>
</dbReference>
<evidence type="ECO:0000313" key="8">
    <source>
        <dbReference type="Proteomes" id="UP000186698"/>
    </source>
</evidence>
<dbReference type="CDD" id="cd03156">
    <property type="entry name" value="uroplakin_I_like_LEL"/>
    <property type="match status" value="1"/>
</dbReference>
<evidence type="ECO:0000256" key="7">
    <source>
        <dbReference type="RuleBase" id="RU361218"/>
    </source>
</evidence>
<reference evidence="8" key="1">
    <citation type="submission" date="2024-06" db="UniProtKB">
        <authorList>
            <consortium name="RefSeq"/>
        </authorList>
    </citation>
    <scope>NUCLEOTIDE SEQUENCE [LARGE SCALE GENOMIC DNA]</scope>
    <source>
        <strain evidence="8">J_2021</strain>
    </source>
</reference>
<dbReference type="Gene3D" id="1.10.1450.10">
    <property type="entry name" value="Tetraspanin"/>
    <property type="match status" value="1"/>
</dbReference>
<evidence type="ECO:0000256" key="1">
    <source>
        <dbReference type="ARBA" id="ARBA00004141"/>
    </source>
</evidence>
<evidence type="ECO:0000256" key="6">
    <source>
        <dbReference type="ARBA" id="ARBA00023180"/>
    </source>
</evidence>
<dbReference type="Proteomes" id="UP000186698">
    <property type="component" value="Chromosome 2S"/>
</dbReference>
<dbReference type="PRINTS" id="PR00259">
    <property type="entry name" value="TMFOUR"/>
</dbReference>
<dbReference type="Bgee" id="108709504">
    <property type="expression patterns" value="Expressed in egg cell and 1 other cell type or tissue"/>
</dbReference>
<dbReference type="PIRSF" id="PIRSF002419">
    <property type="entry name" value="Tetraspanin"/>
    <property type="match status" value="1"/>
</dbReference>
<name>A0A1L8H775_XENLA</name>
<dbReference type="InterPro" id="IPR000301">
    <property type="entry name" value="Tetraspanin_animals"/>
</dbReference>
<feature type="transmembrane region" description="Helical" evidence="7">
    <location>
        <begin position="81"/>
        <end position="104"/>
    </location>
</feature>
<gene>
    <name evidence="9" type="primary">LOC108709504</name>
</gene>
<dbReference type="OrthoDB" id="10033535at2759"/>
<dbReference type="GeneID" id="108709504"/>
<organism evidence="8 9">
    <name type="scientific">Xenopus laevis</name>
    <name type="common">African clawed frog</name>
    <dbReference type="NCBI Taxonomy" id="8355"/>
    <lineage>
        <taxon>Eukaryota</taxon>
        <taxon>Metazoa</taxon>
        <taxon>Chordata</taxon>
        <taxon>Craniata</taxon>
        <taxon>Vertebrata</taxon>
        <taxon>Euteleostomi</taxon>
        <taxon>Amphibia</taxon>
        <taxon>Batrachia</taxon>
        <taxon>Anura</taxon>
        <taxon>Pipoidea</taxon>
        <taxon>Pipidae</taxon>
        <taxon>Xenopodinae</taxon>
        <taxon>Xenopus</taxon>
        <taxon>Xenopus</taxon>
    </lineage>
</organism>
<dbReference type="InterPro" id="IPR018499">
    <property type="entry name" value="Tetraspanin/Peripherin"/>
</dbReference>
<feature type="transmembrane region" description="Helical" evidence="7">
    <location>
        <begin position="6"/>
        <end position="33"/>
    </location>
</feature>
<dbReference type="RefSeq" id="XP_018104898.1">
    <property type="nucleotide sequence ID" value="XM_018249409.2"/>
</dbReference>
<dbReference type="PaxDb" id="8355-A0A1L8H775"/>
<dbReference type="Pfam" id="PF00335">
    <property type="entry name" value="Tetraspanin"/>
    <property type="match status" value="1"/>
</dbReference>
<keyword evidence="3 7" id="KW-0812">Transmembrane</keyword>
<accession>A0A1L8H775</accession>
<keyword evidence="8" id="KW-1185">Reference proteome</keyword>
<dbReference type="AlphaFoldDB" id="A0A1L8H775"/>
<comment type="subcellular location">
    <subcellularLocation>
        <location evidence="1 7">Membrane</location>
        <topology evidence="1 7">Multi-pass membrane protein</topology>
    </subcellularLocation>
</comment>
<dbReference type="KEGG" id="xla:108709504"/>
<dbReference type="GO" id="GO:0005886">
    <property type="term" value="C:plasma membrane"/>
    <property type="evidence" value="ECO:0000318"/>
    <property type="project" value="GO_Central"/>
</dbReference>
<evidence type="ECO:0000256" key="2">
    <source>
        <dbReference type="ARBA" id="ARBA00006840"/>
    </source>
</evidence>
<dbReference type="PANTHER" id="PTHR19282">
    <property type="entry name" value="TETRASPANIN"/>
    <property type="match status" value="1"/>
</dbReference>
<evidence type="ECO:0000256" key="5">
    <source>
        <dbReference type="ARBA" id="ARBA00023136"/>
    </source>
</evidence>
<feature type="transmembrane region" description="Helical" evidence="7">
    <location>
        <begin position="214"/>
        <end position="243"/>
    </location>
</feature>
<dbReference type="STRING" id="8355.A0A1L8H775"/>
<evidence type="ECO:0000256" key="3">
    <source>
        <dbReference type="ARBA" id="ARBA00022692"/>
    </source>
</evidence>
<dbReference type="PANTHER" id="PTHR19282:SF558">
    <property type="entry name" value="TETRASPANIN"/>
    <property type="match status" value="1"/>
</dbReference>
<dbReference type="InterPro" id="IPR008952">
    <property type="entry name" value="Tetraspanin_EC2_sf"/>
</dbReference>
<feature type="transmembrane region" description="Helical" evidence="7">
    <location>
        <begin position="54"/>
        <end position="75"/>
    </location>
</feature>
<dbReference type="OMA" id="HPGMPWP"/>
<keyword evidence="5 7" id="KW-0472">Membrane</keyword>
<keyword evidence="4 7" id="KW-1133">Transmembrane helix</keyword>
<comment type="similarity">
    <text evidence="2 7">Belongs to the tetraspanin (TM4SF) family.</text>
</comment>
<sequence length="244" mass="27191">MGVLKFVTYMMFLFNVLIFIGGICLLGVGIWLVADPDGFQKIVTSNPLLSAGGYILLIIGLALSLLGFLGCFGAIRKNKPLLLLFFVLVLLFFIVELIGVILALNYQKMVKQEHFLAELQRFYKGDNASEVFSQSWNTIMIALSCCGVSGLNDFDNRSHFHDIYPSTPWPDACCRRDDPVSGKILDREECMHHTQGFTNDQGCFMTIARGLNKYISISGAISSGVLVTEVFAMFTAICLYYNFD</sequence>